<gene>
    <name evidence="11" type="ORF">DesU5LDRAFT_4109</name>
</gene>
<evidence type="ECO:0000256" key="1">
    <source>
        <dbReference type="ARBA" id="ARBA00004442"/>
    </source>
</evidence>
<keyword evidence="3" id="KW-0813">Transport</keyword>
<dbReference type="Gene3D" id="1.20.1600.10">
    <property type="entry name" value="Outer membrane efflux proteins (OEP)"/>
    <property type="match status" value="1"/>
</dbReference>
<dbReference type="Pfam" id="PF02321">
    <property type="entry name" value="OEP"/>
    <property type="match status" value="2"/>
</dbReference>
<dbReference type="InterPro" id="IPR051906">
    <property type="entry name" value="TolC-like"/>
</dbReference>
<organism evidence="11">
    <name type="scientific">Desulfovibrio sp. U5L</name>
    <dbReference type="NCBI Taxonomy" id="596152"/>
    <lineage>
        <taxon>Bacteria</taxon>
        <taxon>Pseudomonadati</taxon>
        <taxon>Thermodesulfobacteriota</taxon>
        <taxon>Desulfovibrionia</taxon>
        <taxon>Desulfovibrionales</taxon>
        <taxon>Desulfovibrionaceae</taxon>
        <taxon>Desulfovibrio</taxon>
    </lineage>
</organism>
<dbReference type="EMBL" id="JH600068">
    <property type="protein sequence ID" value="EIG55701.1"/>
    <property type="molecule type" value="Genomic_DNA"/>
</dbReference>
<evidence type="ECO:0000256" key="7">
    <source>
        <dbReference type="ARBA" id="ARBA00023237"/>
    </source>
</evidence>
<keyword evidence="5" id="KW-0812">Transmembrane</keyword>
<keyword evidence="8" id="KW-0175">Coiled coil</keyword>
<dbReference type="STRING" id="596152.DesU5LDRAFT_4109"/>
<keyword evidence="6" id="KW-0472">Membrane</keyword>
<keyword evidence="4" id="KW-1134">Transmembrane beta strand</keyword>
<feature type="region of interest" description="Disordered" evidence="9">
    <location>
        <begin position="87"/>
        <end position="109"/>
    </location>
</feature>
<comment type="similarity">
    <text evidence="2">Belongs to the outer membrane factor (OMF) (TC 1.B.17) family.</text>
</comment>
<evidence type="ECO:0000256" key="8">
    <source>
        <dbReference type="SAM" id="Coils"/>
    </source>
</evidence>
<evidence type="ECO:0000313" key="11">
    <source>
        <dbReference type="EMBL" id="EIG55701.1"/>
    </source>
</evidence>
<feature type="compositionally biased region" description="Polar residues" evidence="9">
    <location>
        <begin position="91"/>
        <end position="100"/>
    </location>
</feature>
<reference evidence="11" key="1">
    <citation type="submission" date="2011-11" db="EMBL/GenBank/DDBJ databases">
        <title>Improved High-Quality Draft sequence of Desulfovibrio sp. U5L.</title>
        <authorList>
            <consortium name="US DOE Joint Genome Institute"/>
            <person name="Lucas S."/>
            <person name="Han J."/>
            <person name="Lapidus A."/>
            <person name="Cheng J.-F."/>
            <person name="Goodwin L."/>
            <person name="Pitluck S."/>
            <person name="Peters L."/>
            <person name="Ovchinnikova G."/>
            <person name="Held B."/>
            <person name="Detter J.C."/>
            <person name="Han C."/>
            <person name="Tapia R."/>
            <person name="Land M."/>
            <person name="Hauser L."/>
            <person name="Kyrpides N."/>
            <person name="Ivanova N."/>
            <person name="Pagani I."/>
            <person name="Gabster J."/>
            <person name="Walker C."/>
            <person name="Stolyar S."/>
            <person name="Stahl D."/>
            <person name="Arkin A."/>
            <person name="Dehal P."/>
            <person name="Hazen T."/>
            <person name="Woyke T."/>
        </authorList>
    </citation>
    <scope>NUCLEOTIDE SEQUENCE [LARGE SCALE GENOMIC DNA]</scope>
    <source>
        <strain evidence="11">U5L</strain>
    </source>
</reference>
<evidence type="ECO:0000256" key="6">
    <source>
        <dbReference type="ARBA" id="ARBA00023136"/>
    </source>
</evidence>
<keyword evidence="7" id="KW-0998">Cell outer membrane</keyword>
<feature type="compositionally biased region" description="Low complexity" evidence="9">
    <location>
        <begin position="51"/>
        <end position="68"/>
    </location>
</feature>
<keyword evidence="10" id="KW-0732">Signal</keyword>
<evidence type="ECO:0000256" key="5">
    <source>
        <dbReference type="ARBA" id="ARBA00022692"/>
    </source>
</evidence>
<dbReference type="OrthoDB" id="9814032at2"/>
<evidence type="ECO:0000256" key="2">
    <source>
        <dbReference type="ARBA" id="ARBA00007613"/>
    </source>
</evidence>
<feature type="signal peptide" evidence="10">
    <location>
        <begin position="1"/>
        <end position="29"/>
    </location>
</feature>
<dbReference type="GO" id="GO:0009279">
    <property type="term" value="C:cell outer membrane"/>
    <property type="evidence" value="ECO:0007669"/>
    <property type="project" value="UniProtKB-SubCell"/>
</dbReference>
<evidence type="ECO:0000256" key="10">
    <source>
        <dbReference type="SAM" id="SignalP"/>
    </source>
</evidence>
<feature type="coiled-coil region" evidence="8">
    <location>
        <begin position="292"/>
        <end position="321"/>
    </location>
</feature>
<dbReference type="GO" id="GO:0015288">
    <property type="term" value="F:porin activity"/>
    <property type="evidence" value="ECO:0007669"/>
    <property type="project" value="TreeGrafter"/>
</dbReference>
<dbReference type="AlphaFoldDB" id="I2Q7E5"/>
<feature type="region of interest" description="Disordered" evidence="9">
    <location>
        <begin position="48"/>
        <end position="68"/>
    </location>
</feature>
<feature type="chain" id="PRO_5003663829" evidence="10">
    <location>
        <begin position="30"/>
        <end position="549"/>
    </location>
</feature>
<proteinExistence type="inferred from homology"/>
<accession>I2Q7E5</accession>
<name>I2Q7E5_9BACT</name>
<dbReference type="SUPFAM" id="SSF56954">
    <property type="entry name" value="Outer membrane efflux proteins (OEP)"/>
    <property type="match status" value="1"/>
</dbReference>
<evidence type="ECO:0000256" key="4">
    <source>
        <dbReference type="ARBA" id="ARBA00022452"/>
    </source>
</evidence>
<evidence type="ECO:0000256" key="3">
    <source>
        <dbReference type="ARBA" id="ARBA00022448"/>
    </source>
</evidence>
<dbReference type="PANTHER" id="PTHR30026">
    <property type="entry name" value="OUTER MEMBRANE PROTEIN TOLC"/>
    <property type="match status" value="1"/>
</dbReference>
<dbReference type="GO" id="GO:1990281">
    <property type="term" value="C:efflux pump complex"/>
    <property type="evidence" value="ECO:0007669"/>
    <property type="project" value="TreeGrafter"/>
</dbReference>
<protein>
    <submittedName>
        <fullName evidence="11">Outer membrane protein</fullName>
    </submittedName>
</protein>
<evidence type="ECO:0000256" key="9">
    <source>
        <dbReference type="SAM" id="MobiDB-lite"/>
    </source>
</evidence>
<dbReference type="HOGENOM" id="CLU_012817_10_6_7"/>
<sequence>MIACFKQRLFLTVFASLFVAGLFAGQAQAQAQDAATPSAKDRVANRYSANAKGGSPNGSPAGASAPAGDGIEAKIEKIPLPEFVKDRQTDPAVTQHTTTGAGLPAAEGNPIDMQQSAQRGLDANPQMQSARAILSGAEQQRRQAMANFGAVGTVSYTFQRTDAQVITQNSVTIPSNQLINSMTGSSLATSTYSSSRIGYWKNLYQLQLTATQPLFTGFKLLSSYQKAELSREQAEANIKYTELSLIKAVQQAFLTLLQARSNVQSNKDSVARLESQYKVAQAYYDVGLKPRLDVLQAESDLAQAEQNLLKAENDVLVQTAQLNSLLNLPLNQQTNYVGELTYIPFPMSIEECLDTAYKLRPDLYMGVKTVQMAERDVKIAASTFYPQVQAQASYTKQGNQPDLGLKDSSGATTPDSASIGIGASLQAWDWGSTYFGVQSARENVKKVQADLAKLRLDVGYQVKTFYLNIQDAAKRISVARTALEASREGYRMAVARYQAQVGTSTDVLDAQARVSSAEFNLTQALTDYQSALADIYVAMGVKNLSLVSN</sequence>
<comment type="subcellular location">
    <subcellularLocation>
        <location evidence="1">Cell outer membrane</location>
    </subcellularLocation>
</comment>
<dbReference type="InterPro" id="IPR003423">
    <property type="entry name" value="OMP_efflux"/>
</dbReference>
<dbReference type="GO" id="GO:0015562">
    <property type="term" value="F:efflux transmembrane transporter activity"/>
    <property type="evidence" value="ECO:0007669"/>
    <property type="project" value="InterPro"/>
</dbReference>
<dbReference type="eggNOG" id="COG1538">
    <property type="taxonomic scope" value="Bacteria"/>
</dbReference>
<dbReference type="PANTHER" id="PTHR30026:SF20">
    <property type="entry name" value="OUTER MEMBRANE PROTEIN TOLC"/>
    <property type="match status" value="1"/>
</dbReference>